<name>A0A5H6JFU1_SALET</name>
<dbReference type="RefSeq" id="WP_048590325.1">
    <property type="nucleotide sequence ID" value="NZ_LFIH01000008.1"/>
</dbReference>
<sequence length="60" mass="6843">MSNSSRHPVILPKLKVLSRIDEQRLTPYQRGMYHGLSEMLEQVKAAMVRAGVEYQEGKNA</sequence>
<organism evidence="1">
    <name type="scientific">Salmonella enterica subsp. enterica serovar Napoli</name>
    <dbReference type="NCBI Taxonomy" id="1151001"/>
    <lineage>
        <taxon>Bacteria</taxon>
        <taxon>Pseudomonadati</taxon>
        <taxon>Pseudomonadota</taxon>
        <taxon>Gammaproteobacteria</taxon>
        <taxon>Enterobacterales</taxon>
        <taxon>Enterobacteriaceae</taxon>
        <taxon>Salmonella</taxon>
    </lineage>
</organism>
<accession>A0A5H6JFU1</accession>
<comment type="caution">
    <text evidence="1">The sequence shown here is derived from an EMBL/GenBank/DDBJ whole genome shotgun (WGS) entry which is preliminary data.</text>
</comment>
<dbReference type="EMBL" id="DAAMJZ010000039">
    <property type="protein sequence ID" value="HAC7017916.1"/>
    <property type="molecule type" value="Genomic_DNA"/>
</dbReference>
<protein>
    <submittedName>
        <fullName evidence="1">Uncharacterized protein</fullName>
    </submittedName>
</protein>
<proteinExistence type="predicted"/>
<reference evidence="1" key="1">
    <citation type="journal article" date="2018" name="Genome Biol.">
        <title>SKESA: strategic k-mer extension for scrupulous assemblies.</title>
        <authorList>
            <person name="Souvorov A."/>
            <person name="Agarwala R."/>
            <person name="Lipman D.J."/>
        </authorList>
    </citation>
    <scope>NUCLEOTIDE SEQUENCE</scope>
    <source>
        <strain evidence="1">Salmonella enterica</strain>
    </source>
</reference>
<dbReference type="AlphaFoldDB" id="A0A5H6JFU1"/>
<gene>
    <name evidence="1" type="ORF">G0E07_17330</name>
</gene>
<evidence type="ECO:0000313" key="1">
    <source>
        <dbReference type="EMBL" id="HAC7017916.1"/>
    </source>
</evidence>
<reference evidence="1" key="2">
    <citation type="submission" date="2018-07" db="EMBL/GenBank/DDBJ databases">
        <authorList>
            <consortium name="NCBI Pathogen Detection Project"/>
        </authorList>
    </citation>
    <scope>NUCLEOTIDE SEQUENCE</scope>
    <source>
        <strain evidence="1">Salmonella enterica</strain>
    </source>
</reference>